<evidence type="ECO:0000256" key="9">
    <source>
        <dbReference type="ARBA" id="ARBA00022842"/>
    </source>
</evidence>
<dbReference type="InterPro" id="IPR000687">
    <property type="entry name" value="RIO_kinase"/>
</dbReference>
<evidence type="ECO:0000256" key="5">
    <source>
        <dbReference type="ARBA" id="ARBA00022723"/>
    </source>
</evidence>
<evidence type="ECO:0000256" key="3">
    <source>
        <dbReference type="ARBA" id="ARBA00022527"/>
    </source>
</evidence>
<dbReference type="HOGENOM" id="CLU_018693_3_3_2"/>
<evidence type="ECO:0000259" key="12">
    <source>
        <dbReference type="PROSITE" id="PS50011"/>
    </source>
</evidence>
<evidence type="ECO:0000256" key="4">
    <source>
        <dbReference type="ARBA" id="ARBA00022679"/>
    </source>
</evidence>
<dbReference type="RefSeq" id="WP_014027485.1">
    <property type="nucleotide sequence ID" value="NC_015931.1"/>
</dbReference>
<gene>
    <name evidence="13" type="ordered locus">Pyrfu_1955</name>
</gene>
<comment type="catalytic activity">
    <reaction evidence="11">
        <text>L-seryl-[protein] + ATP = O-phospho-L-seryl-[protein] + ADP + H(+)</text>
        <dbReference type="Rhea" id="RHEA:17989"/>
        <dbReference type="Rhea" id="RHEA-COMP:9863"/>
        <dbReference type="Rhea" id="RHEA-COMP:11604"/>
        <dbReference type="ChEBI" id="CHEBI:15378"/>
        <dbReference type="ChEBI" id="CHEBI:29999"/>
        <dbReference type="ChEBI" id="CHEBI:30616"/>
        <dbReference type="ChEBI" id="CHEBI:83421"/>
        <dbReference type="ChEBI" id="CHEBI:456216"/>
        <dbReference type="EC" id="2.7.11.1"/>
    </reaction>
</comment>
<evidence type="ECO:0000256" key="10">
    <source>
        <dbReference type="ARBA" id="ARBA00047899"/>
    </source>
</evidence>
<sequence>MAAYEVMRRLKLDRFAGVVSAGKEARVYRAVGRDGKEYAVKIYLTATAEFRRSIYKYIMGDPRFEGVDLSNTKRLFFAWARKEFRNLKRMYEAGVQVPKPYLVYQNIIVMEFIGREGKRAPLIKEVYKELDEEELVNVFNQVFENMKRIYCCARLVHADLSEYNIMYLDGKIYIIDVAQAVDLNHPLAMEFLKHDVETIHAFFADEAGLDIPSPEEMIREITECKNVQCVKRRVDE</sequence>
<dbReference type="GO" id="GO:0005524">
    <property type="term" value="F:ATP binding"/>
    <property type="evidence" value="ECO:0007669"/>
    <property type="project" value="UniProtKB-KW"/>
</dbReference>
<dbReference type="KEGG" id="pfm:Pyrfu_1955"/>
<keyword evidence="8" id="KW-0067">ATP-binding</keyword>
<dbReference type="GO" id="GO:0004674">
    <property type="term" value="F:protein serine/threonine kinase activity"/>
    <property type="evidence" value="ECO:0007669"/>
    <property type="project" value="UniProtKB-KW"/>
</dbReference>
<evidence type="ECO:0000256" key="11">
    <source>
        <dbReference type="ARBA" id="ARBA00048679"/>
    </source>
</evidence>
<evidence type="ECO:0000313" key="14">
    <source>
        <dbReference type="Proteomes" id="UP000001037"/>
    </source>
</evidence>
<dbReference type="InterPro" id="IPR051272">
    <property type="entry name" value="RIO-type_Ser/Thr_kinase"/>
</dbReference>
<comment type="similarity">
    <text evidence="1">Belongs to the protein kinase superfamily. RIO-type Ser/Thr kinase family.</text>
</comment>
<keyword evidence="5" id="KW-0479">Metal-binding</keyword>
<dbReference type="PROSITE" id="PS01245">
    <property type="entry name" value="RIO1"/>
    <property type="match status" value="1"/>
</dbReference>
<evidence type="ECO:0000256" key="2">
    <source>
        <dbReference type="ARBA" id="ARBA00012513"/>
    </source>
</evidence>
<dbReference type="GO" id="GO:0046872">
    <property type="term" value="F:metal ion binding"/>
    <property type="evidence" value="ECO:0007669"/>
    <property type="project" value="UniProtKB-KW"/>
</dbReference>
<dbReference type="OrthoDB" id="31344at2157"/>
<keyword evidence="7 13" id="KW-0418">Kinase</keyword>
<dbReference type="GeneID" id="11138295"/>
<dbReference type="InterPro" id="IPR000719">
    <property type="entry name" value="Prot_kinase_dom"/>
</dbReference>
<comment type="catalytic activity">
    <reaction evidence="10">
        <text>L-threonyl-[protein] + ATP = O-phospho-L-threonyl-[protein] + ADP + H(+)</text>
        <dbReference type="Rhea" id="RHEA:46608"/>
        <dbReference type="Rhea" id="RHEA-COMP:11060"/>
        <dbReference type="Rhea" id="RHEA-COMP:11605"/>
        <dbReference type="ChEBI" id="CHEBI:15378"/>
        <dbReference type="ChEBI" id="CHEBI:30013"/>
        <dbReference type="ChEBI" id="CHEBI:30616"/>
        <dbReference type="ChEBI" id="CHEBI:61977"/>
        <dbReference type="ChEBI" id="CHEBI:456216"/>
        <dbReference type="EC" id="2.7.11.1"/>
    </reaction>
</comment>
<dbReference type="SMART" id="SM00090">
    <property type="entry name" value="RIO"/>
    <property type="match status" value="1"/>
</dbReference>
<dbReference type="FunCoup" id="G0EDK4">
    <property type="interactions" value="9"/>
</dbReference>
<protein>
    <recommendedName>
        <fullName evidence="2">non-specific serine/threonine protein kinase</fullName>
        <ecNumber evidence="2">2.7.11.1</ecNumber>
    </recommendedName>
</protein>
<dbReference type="Gene3D" id="1.10.510.10">
    <property type="entry name" value="Transferase(Phosphotransferase) domain 1"/>
    <property type="match status" value="1"/>
</dbReference>
<dbReference type="EC" id="2.7.11.1" evidence="2"/>
<dbReference type="PROSITE" id="PS50011">
    <property type="entry name" value="PROTEIN_KINASE_DOM"/>
    <property type="match status" value="1"/>
</dbReference>
<keyword evidence="9" id="KW-0460">Magnesium</keyword>
<dbReference type="Proteomes" id="UP000001037">
    <property type="component" value="Chromosome"/>
</dbReference>
<dbReference type="Pfam" id="PF01163">
    <property type="entry name" value="RIO1"/>
    <property type="match status" value="1"/>
</dbReference>
<reference evidence="13 14" key="1">
    <citation type="journal article" date="2011" name="Stand. Genomic Sci.">
        <title>Complete genome sequence of the hyperthermophilic chemolithoautotroph Pyrolobus fumarii type strain (1A).</title>
        <authorList>
            <person name="Anderson I."/>
            <person name="Goker M."/>
            <person name="Nolan M."/>
            <person name="Lucas S."/>
            <person name="Hammon N."/>
            <person name="Deshpande S."/>
            <person name="Cheng J.F."/>
            <person name="Tapia R."/>
            <person name="Han C."/>
            <person name="Goodwin L."/>
            <person name="Pitluck S."/>
            <person name="Huntemann M."/>
            <person name="Liolios K."/>
            <person name="Ivanova N."/>
            <person name="Pagani I."/>
            <person name="Mavromatis K."/>
            <person name="Ovchinikova G."/>
            <person name="Pati A."/>
            <person name="Chen A."/>
            <person name="Palaniappan K."/>
            <person name="Land M."/>
            <person name="Hauser L."/>
            <person name="Brambilla E.M."/>
            <person name="Huber H."/>
            <person name="Yasawong M."/>
            <person name="Rohde M."/>
            <person name="Spring S."/>
            <person name="Abt B."/>
            <person name="Sikorski J."/>
            <person name="Wirth R."/>
            <person name="Detter J.C."/>
            <person name="Woyke T."/>
            <person name="Bristow J."/>
            <person name="Eisen J.A."/>
            <person name="Markowitz V."/>
            <person name="Hugenholtz P."/>
            <person name="Kyrpides N.C."/>
            <person name="Klenk H.P."/>
            <person name="Lapidus A."/>
        </authorList>
    </citation>
    <scope>NUCLEOTIDE SEQUENCE [LARGE SCALE GENOMIC DNA]</scope>
    <source>
        <strain evidence="14">DSM 11204 / 1A</strain>
    </source>
</reference>
<dbReference type="InterPro" id="IPR018935">
    <property type="entry name" value="RIO_kinase_CS"/>
</dbReference>
<dbReference type="AlphaFoldDB" id="G0EDK4"/>
<keyword evidence="14" id="KW-1185">Reference proteome</keyword>
<dbReference type="eggNOG" id="arCOG01180">
    <property type="taxonomic scope" value="Archaea"/>
</dbReference>
<dbReference type="Gene3D" id="3.30.200.20">
    <property type="entry name" value="Phosphorylase Kinase, domain 1"/>
    <property type="match status" value="1"/>
</dbReference>
<evidence type="ECO:0000256" key="7">
    <source>
        <dbReference type="ARBA" id="ARBA00022777"/>
    </source>
</evidence>
<evidence type="ECO:0000256" key="1">
    <source>
        <dbReference type="ARBA" id="ARBA00009196"/>
    </source>
</evidence>
<feature type="domain" description="Protein kinase" evidence="12">
    <location>
        <begin position="13"/>
        <end position="236"/>
    </location>
</feature>
<dbReference type="PANTHER" id="PTHR45723">
    <property type="entry name" value="SERINE/THREONINE-PROTEIN KINASE RIO1"/>
    <property type="match status" value="1"/>
</dbReference>
<dbReference type="CDD" id="cd05145">
    <property type="entry name" value="RIO1_like"/>
    <property type="match status" value="1"/>
</dbReference>
<keyword evidence="6" id="KW-0547">Nucleotide-binding</keyword>
<evidence type="ECO:0000313" key="13">
    <source>
        <dbReference type="EMBL" id="AEM39808.1"/>
    </source>
</evidence>
<dbReference type="GO" id="GO:0106310">
    <property type="term" value="F:protein serine kinase activity"/>
    <property type="evidence" value="ECO:0007669"/>
    <property type="project" value="RHEA"/>
</dbReference>
<organism evidence="13 14">
    <name type="scientific">Pyrolobus fumarii (strain DSM 11204 / 1A)</name>
    <dbReference type="NCBI Taxonomy" id="694429"/>
    <lineage>
        <taxon>Archaea</taxon>
        <taxon>Thermoproteota</taxon>
        <taxon>Thermoprotei</taxon>
        <taxon>Desulfurococcales</taxon>
        <taxon>Pyrodictiaceae</taxon>
        <taxon>Pyrolobus</taxon>
    </lineage>
</organism>
<accession>G0EDK4</accession>
<evidence type="ECO:0000256" key="6">
    <source>
        <dbReference type="ARBA" id="ARBA00022741"/>
    </source>
</evidence>
<dbReference type="EMBL" id="CP002838">
    <property type="protein sequence ID" value="AEM39808.1"/>
    <property type="molecule type" value="Genomic_DNA"/>
</dbReference>
<dbReference type="SUPFAM" id="SSF56112">
    <property type="entry name" value="Protein kinase-like (PK-like)"/>
    <property type="match status" value="1"/>
</dbReference>
<name>G0EDK4_PYRF1</name>
<evidence type="ECO:0000256" key="8">
    <source>
        <dbReference type="ARBA" id="ARBA00022840"/>
    </source>
</evidence>
<keyword evidence="3 13" id="KW-0723">Serine/threonine-protein kinase</keyword>
<dbReference type="STRING" id="694429.Pyrfu_1955"/>
<proteinExistence type="inferred from homology"/>
<dbReference type="InterPro" id="IPR018934">
    <property type="entry name" value="RIO_dom"/>
</dbReference>
<dbReference type="InParanoid" id="G0EDK4"/>
<keyword evidence="4 13" id="KW-0808">Transferase</keyword>
<dbReference type="InterPro" id="IPR011009">
    <property type="entry name" value="Kinase-like_dom_sf"/>
</dbReference>